<dbReference type="Proteomes" id="UP000016932">
    <property type="component" value="Unassembled WGS sequence"/>
</dbReference>
<dbReference type="AlphaFoldDB" id="N1Q8V3"/>
<evidence type="ECO:0000313" key="2">
    <source>
        <dbReference type="Proteomes" id="UP000016932"/>
    </source>
</evidence>
<evidence type="ECO:0000313" key="1">
    <source>
        <dbReference type="EMBL" id="EME89320.1"/>
    </source>
</evidence>
<dbReference type="EMBL" id="KB446555">
    <property type="protein sequence ID" value="EME89320.1"/>
    <property type="molecule type" value="Genomic_DNA"/>
</dbReference>
<keyword evidence="2" id="KW-1185">Reference proteome</keyword>
<gene>
    <name evidence="1" type="ORF">MYCFIDRAFT_201882</name>
</gene>
<dbReference type="GeneID" id="19335985"/>
<proteinExistence type="predicted"/>
<accession>N1Q8V3</accession>
<organism evidence="1 2">
    <name type="scientific">Pseudocercospora fijiensis (strain CIRAD86)</name>
    <name type="common">Black leaf streak disease fungus</name>
    <name type="synonym">Mycosphaerella fijiensis</name>
    <dbReference type="NCBI Taxonomy" id="383855"/>
    <lineage>
        <taxon>Eukaryota</taxon>
        <taxon>Fungi</taxon>
        <taxon>Dikarya</taxon>
        <taxon>Ascomycota</taxon>
        <taxon>Pezizomycotina</taxon>
        <taxon>Dothideomycetes</taxon>
        <taxon>Dothideomycetidae</taxon>
        <taxon>Mycosphaerellales</taxon>
        <taxon>Mycosphaerellaceae</taxon>
        <taxon>Pseudocercospora</taxon>
    </lineage>
</organism>
<name>N1Q8V3_PSEFD</name>
<dbReference type="KEGG" id="pfj:MYCFIDRAFT_201882"/>
<reference evidence="1 2" key="1">
    <citation type="journal article" date="2012" name="PLoS Pathog.">
        <title>Diverse lifestyles and strategies of plant pathogenesis encoded in the genomes of eighteen Dothideomycetes fungi.</title>
        <authorList>
            <person name="Ohm R.A."/>
            <person name="Feau N."/>
            <person name="Henrissat B."/>
            <person name="Schoch C.L."/>
            <person name="Horwitz B.A."/>
            <person name="Barry K.W."/>
            <person name="Condon B.J."/>
            <person name="Copeland A.C."/>
            <person name="Dhillon B."/>
            <person name="Glaser F."/>
            <person name="Hesse C.N."/>
            <person name="Kosti I."/>
            <person name="LaButti K."/>
            <person name="Lindquist E.A."/>
            <person name="Lucas S."/>
            <person name="Salamov A.A."/>
            <person name="Bradshaw R.E."/>
            <person name="Ciuffetti L."/>
            <person name="Hamelin R.C."/>
            <person name="Kema G.H.J."/>
            <person name="Lawrence C."/>
            <person name="Scott J.A."/>
            <person name="Spatafora J.W."/>
            <person name="Turgeon B.G."/>
            <person name="de Wit P.J.G.M."/>
            <person name="Zhong S."/>
            <person name="Goodwin S.B."/>
            <person name="Grigoriev I.V."/>
        </authorList>
    </citation>
    <scope>NUCLEOTIDE SEQUENCE [LARGE SCALE GENOMIC DNA]</scope>
    <source>
        <strain evidence="1 2">CIRAD86</strain>
    </source>
</reference>
<dbReference type="HOGENOM" id="CLU_2211108_0_0_1"/>
<protein>
    <submittedName>
        <fullName evidence="1">Uncharacterized protein</fullName>
    </submittedName>
</protein>
<sequence length="107" mass="12274">MHDGYIYLPNLTSLHIKDYFWDDNAEDLLEQLPIFFPKLSDLHLGVKTIDDDEQVGGATSDELDEASERDEAARTFFAACKFLERLCFNGKYNLTRERISPRATING</sequence>
<dbReference type="VEuPathDB" id="FungiDB:MYCFIDRAFT_201882"/>
<dbReference type="RefSeq" id="XP_007922001.1">
    <property type="nucleotide sequence ID" value="XM_007923810.1"/>
</dbReference>